<organism evidence="2 3">
    <name type="scientific">Plakobranchus ocellatus</name>
    <dbReference type="NCBI Taxonomy" id="259542"/>
    <lineage>
        <taxon>Eukaryota</taxon>
        <taxon>Metazoa</taxon>
        <taxon>Spiralia</taxon>
        <taxon>Lophotrochozoa</taxon>
        <taxon>Mollusca</taxon>
        <taxon>Gastropoda</taxon>
        <taxon>Heterobranchia</taxon>
        <taxon>Euthyneura</taxon>
        <taxon>Panpulmonata</taxon>
        <taxon>Sacoglossa</taxon>
        <taxon>Placobranchoidea</taxon>
        <taxon>Plakobranchidae</taxon>
        <taxon>Plakobranchus</taxon>
    </lineage>
</organism>
<dbReference type="Proteomes" id="UP000735302">
    <property type="component" value="Unassembled WGS sequence"/>
</dbReference>
<comment type="caution">
    <text evidence="2">The sequence shown here is derived from an EMBL/GenBank/DDBJ whole genome shotgun (WGS) entry which is preliminary data.</text>
</comment>
<accession>A0AAV4BGE6</accession>
<gene>
    <name evidence="2" type="ORF">PoB_004473300</name>
</gene>
<evidence type="ECO:0000313" key="2">
    <source>
        <dbReference type="EMBL" id="GFO18228.1"/>
    </source>
</evidence>
<keyword evidence="3" id="KW-1185">Reference proteome</keyword>
<dbReference type="EMBL" id="BLXT01004946">
    <property type="protein sequence ID" value="GFO18228.1"/>
    <property type="molecule type" value="Genomic_DNA"/>
</dbReference>
<sequence>MGCVISLAQSCFSFQGFYCEQNIVSTNRNGVAVLAQHRLDTSLDDDGDDDDDDGDDDDDDGDDDGDDDDDDGDDDDDDGDDDDGDGDDDDNDEATSK</sequence>
<name>A0AAV4BGE6_9GAST</name>
<reference evidence="2 3" key="1">
    <citation type="journal article" date="2021" name="Elife">
        <title>Chloroplast acquisition without the gene transfer in kleptoplastic sea slugs, Plakobranchus ocellatus.</title>
        <authorList>
            <person name="Maeda T."/>
            <person name="Takahashi S."/>
            <person name="Yoshida T."/>
            <person name="Shimamura S."/>
            <person name="Takaki Y."/>
            <person name="Nagai Y."/>
            <person name="Toyoda A."/>
            <person name="Suzuki Y."/>
            <person name="Arimoto A."/>
            <person name="Ishii H."/>
            <person name="Satoh N."/>
            <person name="Nishiyama T."/>
            <person name="Hasebe M."/>
            <person name="Maruyama T."/>
            <person name="Minagawa J."/>
            <person name="Obokata J."/>
            <person name="Shigenobu S."/>
        </authorList>
    </citation>
    <scope>NUCLEOTIDE SEQUENCE [LARGE SCALE GENOMIC DNA]</scope>
</reference>
<feature type="region of interest" description="Disordered" evidence="1">
    <location>
        <begin position="40"/>
        <end position="97"/>
    </location>
</feature>
<evidence type="ECO:0000313" key="3">
    <source>
        <dbReference type="Proteomes" id="UP000735302"/>
    </source>
</evidence>
<evidence type="ECO:0000256" key="1">
    <source>
        <dbReference type="SAM" id="MobiDB-lite"/>
    </source>
</evidence>
<dbReference type="AlphaFoldDB" id="A0AAV4BGE6"/>
<proteinExistence type="predicted"/>
<feature type="compositionally biased region" description="Acidic residues" evidence="1">
    <location>
        <begin position="42"/>
        <end position="97"/>
    </location>
</feature>
<protein>
    <submittedName>
        <fullName evidence="2">Uncharacterized protein</fullName>
    </submittedName>
</protein>